<dbReference type="CDD" id="cd00593">
    <property type="entry name" value="RIBOc"/>
    <property type="match status" value="2"/>
</dbReference>
<evidence type="ECO:0000313" key="25">
    <source>
        <dbReference type="EMBL" id="AIE15766.1"/>
    </source>
</evidence>
<dbReference type="Pfam" id="PF00271">
    <property type="entry name" value="Helicase_C"/>
    <property type="match status" value="1"/>
</dbReference>
<dbReference type="CDD" id="cd18034">
    <property type="entry name" value="DEXHc_dicer"/>
    <property type="match status" value="1"/>
</dbReference>
<keyword evidence="4" id="KW-0540">Nuclease</keyword>
<feature type="domain" description="DRBM" evidence="19">
    <location>
        <begin position="1359"/>
        <end position="1425"/>
    </location>
</feature>
<keyword evidence="7" id="KW-0547">Nucleotide-binding</keyword>
<evidence type="ECO:0000256" key="5">
    <source>
        <dbReference type="ARBA" id="ARBA00022723"/>
    </source>
</evidence>
<dbReference type="Pfam" id="PF00636">
    <property type="entry name" value="Ribonuclease_3"/>
    <property type="match status" value="2"/>
</dbReference>
<evidence type="ECO:0000256" key="1">
    <source>
        <dbReference type="ARBA" id="ARBA00001936"/>
    </source>
</evidence>
<dbReference type="GO" id="GO:0004386">
    <property type="term" value="F:helicase activity"/>
    <property type="evidence" value="ECO:0007669"/>
    <property type="project" value="UniProtKB-KW"/>
</dbReference>
<evidence type="ECO:0000256" key="3">
    <source>
        <dbReference type="ARBA" id="ARBA00004123"/>
    </source>
</evidence>
<dbReference type="SMART" id="SM00358">
    <property type="entry name" value="DSRM"/>
    <property type="match status" value="2"/>
</dbReference>
<evidence type="ECO:0000256" key="8">
    <source>
        <dbReference type="ARBA" id="ARBA00022759"/>
    </source>
</evidence>
<dbReference type="Pfam" id="PF00270">
    <property type="entry name" value="DEAD"/>
    <property type="match status" value="1"/>
</dbReference>
<dbReference type="PROSITE" id="PS51327">
    <property type="entry name" value="DICER_DSRBF"/>
    <property type="match status" value="1"/>
</dbReference>
<evidence type="ECO:0000259" key="23">
    <source>
        <dbReference type="PROSITE" id="PS51194"/>
    </source>
</evidence>
<keyword evidence="14" id="KW-0943">RNA-mediated gene silencing</keyword>
<dbReference type="SMART" id="SM00535">
    <property type="entry name" value="RIBOc"/>
    <property type="match status" value="2"/>
</dbReference>
<evidence type="ECO:0000256" key="16">
    <source>
        <dbReference type="ARBA" id="ARBA00035116"/>
    </source>
</evidence>
<evidence type="ECO:0000256" key="14">
    <source>
        <dbReference type="ARBA" id="ARBA00023158"/>
    </source>
</evidence>
<dbReference type="InterPro" id="IPR036389">
    <property type="entry name" value="RNase_III_sf"/>
</dbReference>
<dbReference type="FunFam" id="1.10.1520.10:FF:000004">
    <property type="entry name" value="Endoribonuclease dicer-like 1"/>
    <property type="match status" value="1"/>
</dbReference>
<dbReference type="PROSITE" id="PS00517">
    <property type="entry name" value="RNASE_3_1"/>
    <property type="match status" value="1"/>
</dbReference>
<proteinExistence type="evidence at transcript level"/>
<dbReference type="InterPro" id="IPR014001">
    <property type="entry name" value="Helicase_ATP-bd"/>
</dbReference>
<evidence type="ECO:0000256" key="18">
    <source>
        <dbReference type="SAM" id="MobiDB-lite"/>
    </source>
</evidence>
<evidence type="ECO:0000256" key="13">
    <source>
        <dbReference type="ARBA" id="ARBA00022884"/>
    </source>
</evidence>
<dbReference type="SUPFAM" id="SSF54768">
    <property type="entry name" value="dsRNA-binding domain-like"/>
    <property type="match status" value="2"/>
</dbReference>
<dbReference type="GO" id="GO:0005524">
    <property type="term" value="F:ATP binding"/>
    <property type="evidence" value="ECO:0007669"/>
    <property type="project" value="UniProtKB-KW"/>
</dbReference>
<protein>
    <submittedName>
        <fullName evidence="25">Dicer-like protein 4a</fullName>
    </submittedName>
</protein>
<feature type="domain" description="Dicer dsRNA-binding fold" evidence="24">
    <location>
        <begin position="564"/>
        <end position="654"/>
    </location>
</feature>
<dbReference type="InterPro" id="IPR001650">
    <property type="entry name" value="Helicase_C-like"/>
</dbReference>
<feature type="compositionally biased region" description="Polar residues" evidence="18">
    <location>
        <begin position="1522"/>
        <end position="1531"/>
    </location>
</feature>
<dbReference type="PROSITE" id="PS50821">
    <property type="entry name" value="PAZ"/>
    <property type="match status" value="1"/>
</dbReference>
<dbReference type="EMBL" id="KF366502">
    <property type="protein sequence ID" value="AIE15766.1"/>
    <property type="molecule type" value="mRNA"/>
</dbReference>
<evidence type="ECO:0000256" key="17">
    <source>
        <dbReference type="PROSITE-ProRule" id="PRU00657"/>
    </source>
</evidence>
<evidence type="ECO:0000256" key="9">
    <source>
        <dbReference type="ARBA" id="ARBA00022801"/>
    </source>
</evidence>
<dbReference type="GO" id="GO:0005634">
    <property type="term" value="C:nucleus"/>
    <property type="evidence" value="ECO:0007669"/>
    <property type="project" value="UniProtKB-SubCell"/>
</dbReference>
<keyword evidence="15" id="KW-0539">Nucleus</keyword>
<dbReference type="Gene3D" id="3.30.160.20">
    <property type="match status" value="2"/>
</dbReference>
<dbReference type="FunFam" id="3.40.50.300:FF:000420">
    <property type="entry name" value="Endoribonuclease dicer-like 1"/>
    <property type="match status" value="1"/>
</dbReference>
<name>A0A0E3DFS5_SALMI</name>
<evidence type="ECO:0000259" key="19">
    <source>
        <dbReference type="PROSITE" id="PS50137"/>
    </source>
</evidence>
<accession>A0A0E3DFS5</accession>
<dbReference type="Pfam" id="PF14709">
    <property type="entry name" value="DND1_DSRM"/>
    <property type="match status" value="1"/>
</dbReference>
<keyword evidence="5" id="KW-0479">Metal-binding</keyword>
<comment type="subcellular location">
    <subcellularLocation>
        <location evidence="3">Nucleus</location>
    </subcellularLocation>
</comment>
<dbReference type="InterPro" id="IPR011545">
    <property type="entry name" value="DEAD/DEAH_box_helicase_dom"/>
</dbReference>
<evidence type="ECO:0000259" key="20">
    <source>
        <dbReference type="PROSITE" id="PS50142"/>
    </source>
</evidence>
<dbReference type="GO" id="GO:0003723">
    <property type="term" value="F:RNA binding"/>
    <property type="evidence" value="ECO:0007669"/>
    <property type="project" value="UniProtKB-UniRule"/>
</dbReference>
<dbReference type="Gene3D" id="2.170.260.10">
    <property type="entry name" value="paz domain"/>
    <property type="match status" value="1"/>
</dbReference>
<dbReference type="SUPFAM" id="SSF52540">
    <property type="entry name" value="P-loop containing nucleoside triphosphate hydrolases"/>
    <property type="match status" value="1"/>
</dbReference>
<keyword evidence="6" id="KW-0677">Repeat</keyword>
<organism evidence="25">
    <name type="scientific">Salvia miltiorrhiza</name>
    <name type="common">Chinese sage</name>
    <dbReference type="NCBI Taxonomy" id="226208"/>
    <lineage>
        <taxon>Eukaryota</taxon>
        <taxon>Viridiplantae</taxon>
        <taxon>Streptophyta</taxon>
        <taxon>Embryophyta</taxon>
        <taxon>Tracheophyta</taxon>
        <taxon>Spermatophyta</taxon>
        <taxon>Magnoliopsida</taxon>
        <taxon>eudicotyledons</taxon>
        <taxon>Gunneridae</taxon>
        <taxon>Pentapetalae</taxon>
        <taxon>asterids</taxon>
        <taxon>lamiids</taxon>
        <taxon>Lamiales</taxon>
        <taxon>Lamiaceae</taxon>
        <taxon>Nepetoideae</taxon>
        <taxon>Mentheae</taxon>
        <taxon>Salviinae</taxon>
        <taxon>Salvia</taxon>
        <taxon>Salvia incertae sedis</taxon>
    </lineage>
</organism>
<dbReference type="GO" id="GO:0046872">
    <property type="term" value="F:metal ion binding"/>
    <property type="evidence" value="ECO:0007669"/>
    <property type="project" value="UniProtKB-KW"/>
</dbReference>
<dbReference type="InterPro" id="IPR000999">
    <property type="entry name" value="RNase_III_dom"/>
</dbReference>
<comment type="cofactor">
    <cofactor evidence="1">
        <name>Mn(2+)</name>
        <dbReference type="ChEBI" id="CHEBI:29035"/>
    </cofactor>
</comment>
<evidence type="ECO:0000256" key="11">
    <source>
        <dbReference type="ARBA" id="ARBA00022840"/>
    </source>
</evidence>
<sequence length="1628" mass="183634">MYGGESSVAAAKGISERLLTLSLDGDEEQQISAKPEKDPRKIARKYQLDLCKKALEENVVIYLETGCGKTHIAVLLIYEMGHLIKKPQKNICIFLAPTVALVQQQAKVIANSIDFKVGIYCGSSAHVKSLHYWKKEVEENEILVMTPQILLHNLSHCFIKIELIALLIFDECHYAQLDSNHPYAEIMKIFYKTDVVKLPRICGMTASPKSGKGGSIDGLEALLRAKVYTVEDKDELEKFVTSPKVNVYYYSSGDRSSLPHMIYTRKLEEIKNQSMSAVRINSLDQSIHRSTKKLLQKLHCNLIFCLENLGLWGVLQASHIFLKGDHYENTDVVEEESSSDSNVCNKYLHQVVSVLASDCAGDGKEADLSSVEVLKEPYFSKKLLRLIAILSSFRLQPNMKCIIFVNRIVTARSLSHILRNLKFLSAWKCGFLVGVHAGLVSRKNTNIILDKFRSGELNLLVATKVGEEGLDIQTCCLVIRFDLPETVASFIQSRGRARMPQSEYAFLVDRGNRKELDLIEHFKKDEAMMNEEISLRKSSIPITSFEERTYKVDTTGATISSIMSISLLHHYCSKLPHDEYFHPKPQFFYYDDTDGMVCTIILPANAPIHQIVSSPQSSTEAAKKDACLRACKALHEIGALTDYLLPEQDDKHEELTQDLSDSDVSIEEDSRAELHEMLVPAALRKPWTAAGISTYFSCYYIEICPTPADREYRRFGLFMKEPLPEGAGEMKVELCLARGRMVRSQLIPCGVTRFHRDEIADAEMVQKMFLQIILDRHKFVSEYVSLKNDDVSNSSSSTFYLLLPIEPAKHGSISVDWALIRRCLSSPIFKLPHLDVGDQTSQSSKYLHLANGHFSSDDVVDGLVYVPCSNIFFFISDVYWEKSGRSLHGYSNDHVQHYKEKFDIHLAYPDQPVLKAKQLFVLDNLLRKKKLSEEWREKEEHFIELPPEICQLKVIGFSKDIGSSLSLLPSIMHRLESFLVAIELKNKLAESFPEGAEVTTARVLEALTTERCSESFSLERLEVLGDAFLKFAVGRCLFLKHDASDEGQLTRKRSNIVNNSNLLKLATRKKLQVYIRDQSFEPDKFYAFGRPCPINCTKETQENIHSQDYCKNNDRNSGVRCNRCHHWLYNKTIADALEALTGAFIVDSGFKSATAFLNWIGVEVDFTLPKIDNICSASESFLPLSSRMDVEALENLVGYKFSHKGLLIQAFVHPSFNNLLGGCYQRLEFLGDAVLDYLITSYLYSVYPSLKPGHLTDLRSACVNNTSFADVAGKWSFHKFIICDSSVLREAIAKYINIGKSGTGKEHIEEKTSPKVLGDLVESFTGALYLDTGFDLKLVWKTMLFLLDPIISITKMQCNPLREINELCQSYNWELQFSSSKKDNKFTVEAKVDEKNVSASALATNISGKVAKRVASRQLFECLKAQGYKTKLPSLEEVLTKSEAREAKLIGYDETPSTGTVNSGGVEVLEDSDSEDAAKDYQLRNISTLKSKPISRPIELPSHRKPPEVRVTQPRSGLPTAKLSNGSSVDSNGKGAPTNVSAKSRLYELCTSNCWRPPVFECCQEVGPSHLKEFLFKVMLEMEEMPNEAFEFYGELRARKKDAAETAADAALWYLEHEGYIWDRNHDK</sequence>
<evidence type="ECO:0000256" key="15">
    <source>
        <dbReference type="ARBA" id="ARBA00023242"/>
    </source>
</evidence>
<dbReference type="InterPro" id="IPR027417">
    <property type="entry name" value="P-loop_NTPase"/>
</dbReference>
<dbReference type="Gene3D" id="3.30.160.380">
    <property type="entry name" value="Dicer dimerisation domain"/>
    <property type="match status" value="1"/>
</dbReference>
<feature type="domain" description="RNase III" evidence="20">
    <location>
        <begin position="981"/>
        <end position="1149"/>
    </location>
</feature>
<dbReference type="GO" id="GO:0005737">
    <property type="term" value="C:cytoplasm"/>
    <property type="evidence" value="ECO:0007669"/>
    <property type="project" value="TreeGrafter"/>
</dbReference>
<keyword evidence="13 17" id="KW-0694">RNA-binding</keyword>
<dbReference type="GO" id="GO:0004525">
    <property type="term" value="F:ribonuclease III activity"/>
    <property type="evidence" value="ECO:0007669"/>
    <property type="project" value="InterPro"/>
</dbReference>
<dbReference type="SMART" id="SM00487">
    <property type="entry name" value="DEXDc"/>
    <property type="match status" value="1"/>
</dbReference>
<dbReference type="InterPro" id="IPR038248">
    <property type="entry name" value="Dicer_dimer_sf"/>
</dbReference>
<dbReference type="GO" id="GO:0030422">
    <property type="term" value="P:siRNA processing"/>
    <property type="evidence" value="ECO:0007669"/>
    <property type="project" value="TreeGrafter"/>
</dbReference>
<feature type="domain" description="DRBM" evidence="19">
    <location>
        <begin position="1541"/>
        <end position="1617"/>
    </location>
</feature>
<evidence type="ECO:0000256" key="10">
    <source>
        <dbReference type="ARBA" id="ARBA00022806"/>
    </source>
</evidence>
<dbReference type="FunFam" id="3.40.50.300:FF:000628">
    <property type="entry name" value="Endoribonuclease Dicer"/>
    <property type="match status" value="1"/>
</dbReference>
<dbReference type="SMART" id="SM00490">
    <property type="entry name" value="HELICc"/>
    <property type="match status" value="1"/>
</dbReference>
<dbReference type="FunFam" id="3.30.160.380:FF:000001">
    <property type="entry name" value="Endoribonuclease dicer-like 1"/>
    <property type="match status" value="1"/>
</dbReference>
<dbReference type="Gene3D" id="3.40.50.300">
    <property type="entry name" value="P-loop containing nucleotide triphosphate hydrolases"/>
    <property type="match status" value="2"/>
</dbReference>
<dbReference type="PROSITE" id="PS51192">
    <property type="entry name" value="HELICASE_ATP_BIND_1"/>
    <property type="match status" value="1"/>
</dbReference>
<evidence type="ECO:0000256" key="12">
    <source>
        <dbReference type="ARBA" id="ARBA00022842"/>
    </source>
</evidence>
<dbReference type="InterPro" id="IPR003100">
    <property type="entry name" value="PAZ_dom"/>
</dbReference>
<feature type="domain" description="PAZ" evidence="21">
    <location>
        <begin position="832"/>
        <end position="954"/>
    </location>
</feature>
<dbReference type="PROSITE" id="PS50142">
    <property type="entry name" value="RNASE_3_2"/>
    <property type="match status" value="2"/>
</dbReference>
<dbReference type="PANTHER" id="PTHR14950">
    <property type="entry name" value="DICER-RELATED"/>
    <property type="match status" value="1"/>
</dbReference>
<comment type="cofactor">
    <cofactor evidence="2">
        <name>Mg(2+)</name>
        <dbReference type="ChEBI" id="CHEBI:18420"/>
    </cofactor>
</comment>
<dbReference type="PANTHER" id="PTHR14950:SF15">
    <property type="entry name" value="DICER-LIKE PROTEIN 4"/>
    <property type="match status" value="1"/>
</dbReference>
<evidence type="ECO:0000256" key="7">
    <source>
        <dbReference type="ARBA" id="ARBA00022741"/>
    </source>
</evidence>
<evidence type="ECO:0000259" key="24">
    <source>
        <dbReference type="PROSITE" id="PS51327"/>
    </source>
</evidence>
<dbReference type="SMART" id="SM00949">
    <property type="entry name" value="PAZ"/>
    <property type="match status" value="1"/>
</dbReference>
<keyword evidence="11" id="KW-0067">ATP-binding</keyword>
<dbReference type="PROSITE" id="PS51194">
    <property type="entry name" value="HELICASE_CTER"/>
    <property type="match status" value="1"/>
</dbReference>
<comment type="similarity">
    <text evidence="16 17">Belongs to the helicase family. Dicer subfamily.</text>
</comment>
<feature type="domain" description="Helicase ATP-binding" evidence="22">
    <location>
        <begin position="50"/>
        <end position="226"/>
    </location>
</feature>
<dbReference type="Gene3D" id="1.10.1520.10">
    <property type="entry name" value="Ribonuclease III domain"/>
    <property type="match status" value="2"/>
</dbReference>
<evidence type="ECO:0000256" key="6">
    <source>
        <dbReference type="ARBA" id="ARBA00022737"/>
    </source>
</evidence>
<dbReference type="PROSITE" id="PS50137">
    <property type="entry name" value="DS_RBD"/>
    <property type="match status" value="2"/>
</dbReference>
<evidence type="ECO:0000256" key="4">
    <source>
        <dbReference type="ARBA" id="ARBA00022722"/>
    </source>
</evidence>
<keyword evidence="12" id="KW-0460">Magnesium</keyword>
<dbReference type="InterPro" id="IPR005034">
    <property type="entry name" value="Dicer_dimerisation"/>
</dbReference>
<evidence type="ECO:0000259" key="22">
    <source>
        <dbReference type="PROSITE" id="PS51192"/>
    </source>
</evidence>
<feature type="domain" description="Helicase C-terminal" evidence="23">
    <location>
        <begin position="382"/>
        <end position="541"/>
    </location>
</feature>
<feature type="domain" description="RNase III" evidence="20">
    <location>
        <begin position="1190"/>
        <end position="1333"/>
    </location>
</feature>
<evidence type="ECO:0000259" key="21">
    <source>
        <dbReference type="PROSITE" id="PS50821"/>
    </source>
</evidence>
<reference evidence="25" key="1">
    <citation type="submission" date="2013-07" db="EMBL/GenBank/DDBJ databases">
        <title>Comparative analysis of the Dicer-like gene family from Salvia miltiorrhiza.</title>
        <authorList>
            <person name="Shao F."/>
        </authorList>
    </citation>
    <scope>NUCLEOTIDE SEQUENCE</scope>
</reference>
<keyword evidence="8" id="KW-0255">Endonuclease</keyword>
<evidence type="ECO:0000256" key="2">
    <source>
        <dbReference type="ARBA" id="ARBA00001946"/>
    </source>
</evidence>
<keyword evidence="10" id="KW-0347">Helicase</keyword>
<keyword evidence="9" id="KW-0378">Hydrolase</keyword>
<gene>
    <name evidence="25" type="primary">DCL4a</name>
</gene>
<dbReference type="Pfam" id="PF03368">
    <property type="entry name" value="Dicer_dimer"/>
    <property type="match status" value="1"/>
</dbReference>
<dbReference type="SUPFAM" id="SSF69065">
    <property type="entry name" value="RNase III domain-like"/>
    <property type="match status" value="2"/>
</dbReference>
<feature type="region of interest" description="Disordered" evidence="18">
    <location>
        <begin position="1494"/>
        <end position="1537"/>
    </location>
</feature>
<dbReference type="InterPro" id="IPR014720">
    <property type="entry name" value="dsRBD_dom"/>
</dbReference>